<comment type="subunit">
    <text evidence="3">The 26S proteasome consists of a 20S proteasome core and two 19S regulatory subunits.</text>
</comment>
<dbReference type="Pfam" id="PF10584">
    <property type="entry name" value="Proteasome_A_N"/>
    <property type="match status" value="1"/>
</dbReference>
<comment type="subcellular location">
    <subcellularLocation>
        <location evidence="3">Cytoplasm</location>
    </subcellularLocation>
    <subcellularLocation>
        <location evidence="3">Nucleus</location>
    </subcellularLocation>
</comment>
<comment type="similarity">
    <text evidence="2 3">Belongs to the peptidase T1A family.</text>
</comment>
<gene>
    <name evidence="5" type="ORF">HGRIS_009688</name>
</gene>
<dbReference type="Proteomes" id="UP001556367">
    <property type="component" value="Unassembled WGS sequence"/>
</dbReference>
<evidence type="ECO:0000259" key="4">
    <source>
        <dbReference type="PROSITE" id="PS00388"/>
    </source>
</evidence>
<reference evidence="6" key="1">
    <citation type="submission" date="2024-06" db="EMBL/GenBank/DDBJ databases">
        <title>Multi-omics analyses provide insights into the biosynthesis of the anticancer antibiotic pleurotin in Hohenbuehelia grisea.</title>
        <authorList>
            <person name="Weaver J.A."/>
            <person name="Alberti F."/>
        </authorList>
    </citation>
    <scope>NUCLEOTIDE SEQUENCE [LARGE SCALE GENOMIC DNA]</scope>
    <source>
        <strain evidence="6">T-177</strain>
    </source>
</reference>
<evidence type="ECO:0000313" key="6">
    <source>
        <dbReference type="Proteomes" id="UP001556367"/>
    </source>
</evidence>
<dbReference type="InterPro" id="IPR029055">
    <property type="entry name" value="Ntn_hydrolases_N"/>
</dbReference>
<comment type="caution">
    <text evidence="5">The sequence shown here is derived from an EMBL/GenBank/DDBJ whole genome shotgun (WGS) entry which is preliminary data.</text>
</comment>
<dbReference type="SUPFAM" id="SSF56235">
    <property type="entry name" value="N-terminal nucleophile aminohydrolases (Ntn hydrolases)"/>
    <property type="match status" value="1"/>
</dbReference>
<dbReference type="Pfam" id="PF00227">
    <property type="entry name" value="Proteasome"/>
    <property type="match status" value="1"/>
</dbReference>
<protein>
    <recommendedName>
        <fullName evidence="3">Proteasome subunit alpha type</fullName>
    </recommendedName>
</protein>
<dbReference type="InterPro" id="IPR023332">
    <property type="entry name" value="Proteasome_alpha-type"/>
</dbReference>
<dbReference type="EMBL" id="JASNQZ010000012">
    <property type="protein sequence ID" value="KAL0949644.1"/>
    <property type="molecule type" value="Genomic_DNA"/>
</dbReference>
<dbReference type="PROSITE" id="PS00388">
    <property type="entry name" value="PROTEASOME_ALPHA_1"/>
    <property type="match status" value="1"/>
</dbReference>
<organism evidence="5 6">
    <name type="scientific">Hohenbuehelia grisea</name>
    <dbReference type="NCBI Taxonomy" id="104357"/>
    <lineage>
        <taxon>Eukaryota</taxon>
        <taxon>Fungi</taxon>
        <taxon>Dikarya</taxon>
        <taxon>Basidiomycota</taxon>
        <taxon>Agaricomycotina</taxon>
        <taxon>Agaricomycetes</taxon>
        <taxon>Agaricomycetidae</taxon>
        <taxon>Agaricales</taxon>
        <taxon>Pleurotineae</taxon>
        <taxon>Pleurotaceae</taxon>
        <taxon>Hohenbuehelia</taxon>
    </lineage>
</organism>
<keyword evidence="3" id="KW-0963">Cytoplasm</keyword>
<evidence type="ECO:0000256" key="1">
    <source>
        <dbReference type="ARBA" id="ARBA00022942"/>
    </source>
</evidence>
<accession>A0ABR3J218</accession>
<dbReference type="Gene3D" id="3.60.20.10">
    <property type="entry name" value="Glutamine Phosphoribosylpyrophosphate, subunit 1, domain 1"/>
    <property type="match status" value="1"/>
</dbReference>
<evidence type="ECO:0000313" key="5">
    <source>
        <dbReference type="EMBL" id="KAL0949644.1"/>
    </source>
</evidence>
<sequence length="296" mass="32549">MVVENGGPILVAVVVHDRGIMYSYVFFPRLGLTRLEVARRWFSINSTLTMTSIGTGYDLSASTYSPDGRIFQVEYANKAVENSGTAIGLRVKDGVVLAVEKLVHSKLLVPGVNRRIHTVDKHIGLASAGLLADSRHLANRARDEAVNYRDLLHSPPTLKSVAERVGLYLQAYTLYSSVRPFGVSTILAGVDKTGPQLYVLEPSGVFFGYHGAAVGKGRQLAKTELEKLNLAELTTREAVMEAAKIIYLVHEDANEKEFELEMSWIGDETKGLHVPVPKDLLEEAERQAKAALENFD</sequence>
<feature type="domain" description="Proteasome alpha-type subunits" evidence="4">
    <location>
        <begin position="57"/>
        <end position="79"/>
    </location>
</feature>
<evidence type="ECO:0000256" key="2">
    <source>
        <dbReference type="PROSITE-ProRule" id="PRU00808"/>
    </source>
</evidence>
<proteinExistence type="inferred from homology"/>
<keyword evidence="1 2" id="KW-0647">Proteasome</keyword>
<keyword evidence="6" id="KW-1185">Reference proteome</keyword>
<dbReference type="PANTHER" id="PTHR11599">
    <property type="entry name" value="PROTEASOME SUBUNIT ALPHA/BETA"/>
    <property type="match status" value="1"/>
</dbReference>
<dbReference type="PROSITE" id="PS51475">
    <property type="entry name" value="PROTEASOME_ALPHA_2"/>
    <property type="match status" value="1"/>
</dbReference>
<name>A0ABR3J218_9AGAR</name>
<evidence type="ECO:0000256" key="3">
    <source>
        <dbReference type="RuleBase" id="RU000551"/>
    </source>
</evidence>
<dbReference type="CDD" id="cd03751">
    <property type="entry name" value="proteasome_alpha_type_3"/>
    <property type="match status" value="1"/>
</dbReference>
<dbReference type="InterPro" id="IPR050115">
    <property type="entry name" value="Proteasome_alpha"/>
</dbReference>
<dbReference type="InterPro" id="IPR001353">
    <property type="entry name" value="Proteasome_sua/b"/>
</dbReference>
<dbReference type="InterPro" id="IPR000426">
    <property type="entry name" value="Proteasome_asu_N"/>
</dbReference>
<dbReference type="SMART" id="SM00948">
    <property type="entry name" value="Proteasome_A_N"/>
    <property type="match status" value="1"/>
</dbReference>
<keyword evidence="3" id="KW-0539">Nucleus</keyword>